<accession>A0A378CAH7</accession>
<dbReference type="GO" id="GO:0050660">
    <property type="term" value="F:flavin adenine dinucleotide binding"/>
    <property type="evidence" value="ECO:0007669"/>
    <property type="project" value="InterPro"/>
</dbReference>
<sequence length="292" mass="31973">MQYDLIIIGSGSVGAAAGYYARRAGLNVLMTDAHQPPHQEGSHHGSSRLIRHAYGEGEKYVPLVLRAQQLWDELAEISGEAVFERTGVINLGPASSAFLANVAASARAFQLEVEELDAQAVMQRWPEIRLPDDYRAIFEPASGVLRSELAVETWIRLAREAGCAQLFNCPVSAIHHHADGITIDTLDGEYHGKKLLVSAGTWVTRLLPDLPIQPVRKVFAWYQADGRYSSKNHFPAFTGELPNGDQYYGFPAEDNELKIGKHNGGQPISTPQERVAFGAVASDGSESFPFFA</sequence>
<dbReference type="PANTHER" id="PTHR10961:SF7">
    <property type="entry name" value="FAD DEPENDENT OXIDOREDUCTASE DOMAIN-CONTAINING PROTEIN"/>
    <property type="match status" value="1"/>
</dbReference>
<keyword evidence="2" id="KW-0285">Flavoprotein</keyword>
<gene>
    <name evidence="6" type="primary">solA_1</name>
    <name evidence="6" type="ORF">NCTC11679_03544</name>
</gene>
<keyword evidence="3" id="KW-0274">FAD</keyword>
<evidence type="ECO:0000259" key="5">
    <source>
        <dbReference type="Pfam" id="PF01266"/>
    </source>
</evidence>
<dbReference type="NCBIfam" id="NF008425">
    <property type="entry name" value="PRK11259.1"/>
    <property type="match status" value="1"/>
</dbReference>
<evidence type="ECO:0000256" key="1">
    <source>
        <dbReference type="ARBA" id="ARBA00001974"/>
    </source>
</evidence>
<dbReference type="EMBL" id="UGMG01000001">
    <property type="protein sequence ID" value="STV65963.1"/>
    <property type="molecule type" value="Genomic_DNA"/>
</dbReference>
<comment type="cofactor">
    <cofactor evidence="1">
        <name>FAD</name>
        <dbReference type="ChEBI" id="CHEBI:57692"/>
    </cofactor>
</comment>
<evidence type="ECO:0000256" key="4">
    <source>
        <dbReference type="ARBA" id="ARBA00023002"/>
    </source>
</evidence>
<dbReference type="PANTHER" id="PTHR10961">
    <property type="entry name" value="PEROXISOMAL SARCOSINE OXIDASE"/>
    <property type="match status" value="1"/>
</dbReference>
<dbReference type="Gene3D" id="3.50.50.60">
    <property type="entry name" value="FAD/NAD(P)-binding domain"/>
    <property type="match status" value="1"/>
</dbReference>
<dbReference type="InterPro" id="IPR006076">
    <property type="entry name" value="FAD-dep_OxRdtase"/>
</dbReference>
<dbReference type="AlphaFoldDB" id="A0A378CAH7"/>
<name>A0A378CAH7_KLEPN</name>
<protein>
    <submittedName>
        <fullName evidence="6">N-methyl-L-tryptophan oxidase</fullName>
        <ecNumber evidence="6">1.5.3.-</ecNumber>
    </submittedName>
</protein>
<proteinExistence type="predicted"/>
<organism evidence="6 7">
    <name type="scientific">Klebsiella pneumoniae</name>
    <dbReference type="NCBI Taxonomy" id="573"/>
    <lineage>
        <taxon>Bacteria</taxon>
        <taxon>Pseudomonadati</taxon>
        <taxon>Pseudomonadota</taxon>
        <taxon>Gammaproteobacteria</taxon>
        <taxon>Enterobacterales</taxon>
        <taxon>Enterobacteriaceae</taxon>
        <taxon>Klebsiella/Raoultella group</taxon>
        <taxon>Klebsiella</taxon>
        <taxon>Klebsiella pneumoniae complex</taxon>
    </lineage>
</organism>
<reference evidence="6 7" key="1">
    <citation type="submission" date="2018-06" db="EMBL/GenBank/DDBJ databases">
        <authorList>
            <consortium name="Pathogen Informatics"/>
            <person name="Doyle S."/>
        </authorList>
    </citation>
    <scope>NUCLEOTIDE SEQUENCE [LARGE SCALE GENOMIC DNA]</scope>
    <source>
        <strain evidence="6 7">NCTC11679</strain>
    </source>
</reference>
<evidence type="ECO:0000256" key="3">
    <source>
        <dbReference type="ARBA" id="ARBA00022827"/>
    </source>
</evidence>
<dbReference type="Proteomes" id="UP000255239">
    <property type="component" value="Unassembled WGS sequence"/>
</dbReference>
<dbReference type="GO" id="GO:0005829">
    <property type="term" value="C:cytosol"/>
    <property type="evidence" value="ECO:0007669"/>
    <property type="project" value="TreeGrafter"/>
</dbReference>
<dbReference type="InterPro" id="IPR036188">
    <property type="entry name" value="FAD/NAD-bd_sf"/>
</dbReference>
<dbReference type="Gene3D" id="3.30.9.10">
    <property type="entry name" value="D-Amino Acid Oxidase, subunit A, domain 2"/>
    <property type="match status" value="2"/>
</dbReference>
<evidence type="ECO:0000256" key="2">
    <source>
        <dbReference type="ARBA" id="ARBA00022630"/>
    </source>
</evidence>
<dbReference type="EC" id="1.5.3.-" evidence="6"/>
<dbReference type="SUPFAM" id="SSF54373">
    <property type="entry name" value="FAD-linked reductases, C-terminal domain"/>
    <property type="match status" value="1"/>
</dbReference>
<dbReference type="InterPro" id="IPR045170">
    <property type="entry name" value="MTOX"/>
</dbReference>
<dbReference type="GO" id="GO:0008115">
    <property type="term" value="F:sarcosine oxidase activity"/>
    <property type="evidence" value="ECO:0007669"/>
    <property type="project" value="TreeGrafter"/>
</dbReference>
<keyword evidence="4 6" id="KW-0560">Oxidoreductase</keyword>
<evidence type="ECO:0000313" key="6">
    <source>
        <dbReference type="EMBL" id="STV65963.1"/>
    </source>
</evidence>
<dbReference type="Pfam" id="PF01266">
    <property type="entry name" value="DAO"/>
    <property type="match status" value="1"/>
</dbReference>
<evidence type="ECO:0000313" key="7">
    <source>
        <dbReference type="Proteomes" id="UP000255239"/>
    </source>
</evidence>
<dbReference type="SUPFAM" id="SSF51905">
    <property type="entry name" value="FAD/NAD(P)-binding domain"/>
    <property type="match status" value="1"/>
</dbReference>
<feature type="domain" description="FAD dependent oxidoreductase" evidence="5">
    <location>
        <begin position="4"/>
        <end position="264"/>
    </location>
</feature>